<dbReference type="EMBL" id="FSRU01000003">
    <property type="protein sequence ID" value="SIO68437.1"/>
    <property type="molecule type" value="Genomic_DNA"/>
</dbReference>
<reference evidence="3 4" key="1">
    <citation type="submission" date="2016-11" db="EMBL/GenBank/DDBJ databases">
        <authorList>
            <person name="Jaros S."/>
            <person name="Januszkiewicz K."/>
            <person name="Wedrychowicz H."/>
        </authorList>
    </citation>
    <scope>NUCLEOTIDE SEQUENCE [LARGE SCALE GENOMIC DNA]</scope>
    <source>
        <strain evidence="3 4">GAS95</strain>
    </source>
</reference>
<dbReference type="AlphaFoldDB" id="A0A1N6LI65"/>
<name>A0A1N6LI65_9BURK</name>
<dbReference type="RefSeq" id="WP_074302403.1">
    <property type="nucleotide sequence ID" value="NZ_FSRU01000003.1"/>
</dbReference>
<accession>A0A1N6LI65</accession>
<dbReference type="Proteomes" id="UP000185151">
    <property type="component" value="Unassembled WGS sequence"/>
</dbReference>
<evidence type="ECO:0000313" key="4">
    <source>
        <dbReference type="Proteomes" id="UP000185151"/>
    </source>
</evidence>
<feature type="signal peptide" evidence="1">
    <location>
        <begin position="1"/>
        <end position="30"/>
    </location>
</feature>
<dbReference type="OrthoDB" id="1494661at2"/>
<evidence type="ECO:0000256" key="1">
    <source>
        <dbReference type="SAM" id="SignalP"/>
    </source>
</evidence>
<gene>
    <name evidence="3" type="ORF">SAMN05444165_7492</name>
</gene>
<dbReference type="SUPFAM" id="SSF159594">
    <property type="entry name" value="XCC0632-like"/>
    <property type="match status" value="1"/>
</dbReference>
<protein>
    <recommendedName>
        <fullName evidence="2">ABC-type transport auxiliary lipoprotein component domain-containing protein</fullName>
    </recommendedName>
</protein>
<proteinExistence type="predicted"/>
<sequence length="268" mass="27325">MMFARLPRSPRGLARAAAYLGACAGLLALAACSSSPPSRFYTLGADAAPVTARSTAAPALLIEVPPVDVPSQVAKNQLVVQTGPTQVQVLEQDRWASLPGDEIRRALSSDLTQQLGTIDVYGTAYPEGTPVYRVSVNVQRFESWPGSHALIDAVWSVRAVRSETVMTCRSTVSTPVTAGYDALVDGHRQIVQQISTQIAAGIKAMAAAAPRVATAAPAKNGSGVPARIAPATVPCPLPVGPSAALDGAGGLAGTLVGGLAGTHTGAQG</sequence>
<keyword evidence="1" id="KW-0732">Signal</keyword>
<dbReference type="Pfam" id="PF03886">
    <property type="entry name" value="ABC_trans_aux"/>
    <property type="match status" value="1"/>
</dbReference>
<feature type="domain" description="ABC-type transport auxiliary lipoprotein component" evidence="2">
    <location>
        <begin position="41"/>
        <end position="199"/>
    </location>
</feature>
<evidence type="ECO:0000313" key="3">
    <source>
        <dbReference type="EMBL" id="SIO68437.1"/>
    </source>
</evidence>
<organism evidence="3 4">
    <name type="scientific">Paraburkholderia phenazinium</name>
    <dbReference type="NCBI Taxonomy" id="60549"/>
    <lineage>
        <taxon>Bacteria</taxon>
        <taxon>Pseudomonadati</taxon>
        <taxon>Pseudomonadota</taxon>
        <taxon>Betaproteobacteria</taxon>
        <taxon>Burkholderiales</taxon>
        <taxon>Burkholderiaceae</taxon>
        <taxon>Paraburkholderia</taxon>
    </lineage>
</organism>
<dbReference type="PROSITE" id="PS51257">
    <property type="entry name" value="PROKAR_LIPOPROTEIN"/>
    <property type="match status" value="1"/>
</dbReference>
<feature type="chain" id="PRO_5012161679" description="ABC-type transport auxiliary lipoprotein component domain-containing protein" evidence="1">
    <location>
        <begin position="31"/>
        <end position="268"/>
    </location>
</feature>
<dbReference type="InterPro" id="IPR005586">
    <property type="entry name" value="ABC_trans_aux"/>
</dbReference>
<dbReference type="Gene3D" id="3.40.50.10610">
    <property type="entry name" value="ABC-type transport auxiliary lipoprotein component"/>
    <property type="match status" value="1"/>
</dbReference>
<keyword evidence="4" id="KW-1185">Reference proteome</keyword>
<evidence type="ECO:0000259" key="2">
    <source>
        <dbReference type="Pfam" id="PF03886"/>
    </source>
</evidence>